<dbReference type="InterPro" id="IPR001509">
    <property type="entry name" value="Epimerase_deHydtase"/>
</dbReference>
<protein>
    <submittedName>
        <fullName evidence="2">NAD-dependent epimerase/dehydratase family protein</fullName>
    </submittedName>
</protein>
<dbReference type="PANTHER" id="PTHR43245">
    <property type="entry name" value="BIFUNCTIONAL POLYMYXIN RESISTANCE PROTEIN ARNA"/>
    <property type="match status" value="1"/>
</dbReference>
<accession>A0A7X4H2I5</accession>
<dbReference type="InterPro" id="IPR050177">
    <property type="entry name" value="Lipid_A_modif_metabolic_enz"/>
</dbReference>
<dbReference type="Gene3D" id="3.40.50.720">
    <property type="entry name" value="NAD(P)-binding Rossmann-like Domain"/>
    <property type="match status" value="1"/>
</dbReference>
<evidence type="ECO:0000313" key="3">
    <source>
        <dbReference type="Proteomes" id="UP000469734"/>
    </source>
</evidence>
<dbReference type="Proteomes" id="UP000469734">
    <property type="component" value="Unassembled WGS sequence"/>
</dbReference>
<dbReference type="AlphaFoldDB" id="A0A7X4H2I5"/>
<dbReference type="Pfam" id="PF01370">
    <property type="entry name" value="Epimerase"/>
    <property type="match status" value="1"/>
</dbReference>
<feature type="domain" description="NAD-dependent epimerase/dehydratase" evidence="1">
    <location>
        <begin position="7"/>
        <end position="225"/>
    </location>
</feature>
<sequence>MKYKTCVIFGGTGFIGSHLAQHLVKSGQAERVILADIVAPRADFSFDAAAVQYVEIDVRKPIPVGVLPAAVDLVVNLAAVHREPGHLPHEYYETNLLGAENVCAWAEQIGCNNLIFTSSIAPYGPTESVKTELSIPVPMSPYGGSKLAAEKIHLRWQHGAPGRRLVIVRPGVVFGPGERGNVTRLVQATMRRYFVYMGNRNTRKAGGYVKELVITMMWALERLPAEGGHTLYNFTMQKPPSIEEYVHTVCNVATVKRSVPSIPYPLLLAASYAIEAVARPFGIKQPVSPVRIKKLVRSNNIEPGVLLQEEYPYQYTLQSAMSDWRHDRPDEWR</sequence>
<dbReference type="RefSeq" id="WP_161051178.1">
    <property type="nucleotide sequence ID" value="NZ_WWCR01000020.1"/>
</dbReference>
<dbReference type="InterPro" id="IPR036291">
    <property type="entry name" value="NAD(P)-bd_dom_sf"/>
</dbReference>
<evidence type="ECO:0000313" key="2">
    <source>
        <dbReference type="EMBL" id="MYM74157.1"/>
    </source>
</evidence>
<reference evidence="2 3" key="1">
    <citation type="submission" date="2019-12" db="EMBL/GenBank/DDBJ databases">
        <title>Novel species isolated from a subtropical stream in China.</title>
        <authorList>
            <person name="Lu H."/>
        </authorList>
    </citation>
    <scope>NUCLEOTIDE SEQUENCE [LARGE SCALE GENOMIC DNA]</scope>
    <source>
        <strain evidence="2 3">FT134W</strain>
    </source>
</reference>
<dbReference type="EMBL" id="WWCR01000020">
    <property type="protein sequence ID" value="MYM74157.1"/>
    <property type="molecule type" value="Genomic_DNA"/>
</dbReference>
<proteinExistence type="predicted"/>
<evidence type="ECO:0000259" key="1">
    <source>
        <dbReference type="Pfam" id="PF01370"/>
    </source>
</evidence>
<gene>
    <name evidence="2" type="ORF">GTP56_18395</name>
</gene>
<dbReference type="SUPFAM" id="SSF51735">
    <property type="entry name" value="NAD(P)-binding Rossmann-fold domains"/>
    <property type="match status" value="1"/>
</dbReference>
<name>A0A7X4H2I5_9BURK</name>
<organism evidence="2 3">
    <name type="scientific">Duganella margarita</name>
    <dbReference type="NCBI Taxonomy" id="2692170"/>
    <lineage>
        <taxon>Bacteria</taxon>
        <taxon>Pseudomonadati</taxon>
        <taxon>Pseudomonadota</taxon>
        <taxon>Betaproteobacteria</taxon>
        <taxon>Burkholderiales</taxon>
        <taxon>Oxalobacteraceae</taxon>
        <taxon>Telluria group</taxon>
        <taxon>Duganella</taxon>
    </lineage>
</organism>
<comment type="caution">
    <text evidence="2">The sequence shown here is derived from an EMBL/GenBank/DDBJ whole genome shotgun (WGS) entry which is preliminary data.</text>
</comment>